<dbReference type="EMBL" id="LSSM01000743">
    <property type="protein sequence ID" value="OMJ27991.1"/>
    <property type="molecule type" value="Genomic_DNA"/>
</dbReference>
<sequence length="348" mass="37387">MNDSNLISNTTGNWRILCLGLNPALQNIQILDSLNLGGVNRSKDQTIATGGKVPINKDTRIATTLIDISTNCTSEIVGNSGIISQDESNGFVICLNDILSQLKDSDSNGQRAIAVCGSFIPGLDPLVVSNVLKSAFAFEESEKSILFIDSAENQFTSDIIGSSLKKLPIILKINAKELSNLRETLTCEQQDSENILLETDSTFISLDQKAKDICKDICQISNYNSVKYIAVTDGPNSAVFFDSESKLYSIIKIPELEPLISNNELFSNNGIINPIGAGDTCSAVFLNLLLDNSCSPLDAFLSGLSAASASCLIAAPNSIFDHDSMKIILGLITHKTVFLPSSTCTSYI</sequence>
<keyword evidence="2" id="KW-1185">Reference proteome</keyword>
<dbReference type="OrthoDB" id="26487at2759"/>
<gene>
    <name evidence="1" type="ORF">AYI69_g2550</name>
</gene>
<evidence type="ECO:0008006" key="3">
    <source>
        <dbReference type="Google" id="ProtNLM"/>
    </source>
</evidence>
<protein>
    <recommendedName>
        <fullName evidence="3">Carbohydrate kinase PfkB domain-containing protein</fullName>
    </recommendedName>
</protein>
<evidence type="ECO:0000313" key="2">
    <source>
        <dbReference type="Proteomes" id="UP000187429"/>
    </source>
</evidence>
<comment type="caution">
    <text evidence="1">The sequence shown here is derived from an EMBL/GenBank/DDBJ whole genome shotgun (WGS) entry which is preliminary data.</text>
</comment>
<dbReference type="Proteomes" id="UP000187429">
    <property type="component" value="Unassembled WGS sequence"/>
</dbReference>
<dbReference type="PANTHER" id="PTHR46566">
    <property type="entry name" value="1-PHOSPHOFRUCTOKINASE-RELATED"/>
    <property type="match status" value="1"/>
</dbReference>
<accession>A0A1R1YM47</accession>
<name>A0A1R1YM47_9FUNG</name>
<proteinExistence type="predicted"/>
<reference evidence="2" key="1">
    <citation type="submission" date="2017-01" db="EMBL/GenBank/DDBJ databases">
        <authorList>
            <person name="Wang Y."/>
            <person name="White M."/>
            <person name="Kvist S."/>
            <person name="Moncalvo J.-M."/>
        </authorList>
    </citation>
    <scope>NUCLEOTIDE SEQUENCE [LARGE SCALE GENOMIC DNA]</scope>
    <source>
        <strain evidence="2">ID-206-W2</strain>
    </source>
</reference>
<organism evidence="1 2">
    <name type="scientific">Smittium culicis</name>
    <dbReference type="NCBI Taxonomy" id="133412"/>
    <lineage>
        <taxon>Eukaryota</taxon>
        <taxon>Fungi</taxon>
        <taxon>Fungi incertae sedis</taxon>
        <taxon>Zoopagomycota</taxon>
        <taxon>Kickxellomycotina</taxon>
        <taxon>Harpellomycetes</taxon>
        <taxon>Harpellales</taxon>
        <taxon>Legeriomycetaceae</taxon>
        <taxon>Smittium</taxon>
    </lineage>
</organism>
<dbReference type="AlphaFoldDB" id="A0A1R1YM47"/>
<dbReference type="SUPFAM" id="SSF53613">
    <property type="entry name" value="Ribokinase-like"/>
    <property type="match status" value="1"/>
</dbReference>
<dbReference type="InterPro" id="IPR029056">
    <property type="entry name" value="Ribokinase-like"/>
</dbReference>
<dbReference type="Gene3D" id="3.40.1190.20">
    <property type="match status" value="1"/>
</dbReference>
<evidence type="ECO:0000313" key="1">
    <source>
        <dbReference type="EMBL" id="OMJ27991.1"/>
    </source>
</evidence>
<dbReference type="PANTHER" id="PTHR46566:SF2">
    <property type="entry name" value="ATP-DEPENDENT 6-PHOSPHOFRUCTOKINASE ISOZYME 2"/>
    <property type="match status" value="1"/>
</dbReference>